<sequence length="88" mass="10117">MDVIKNRREERIHRLGIIKATILKAFKDNLSVDYEFLIAQACEDWGCTWRYVQDLIKVLKINMAFSIENKQIIPPGNNSSAPDKGVKP</sequence>
<comment type="caution">
    <text evidence="1">The sequence shown here is derived from an EMBL/GenBank/DDBJ whole genome shotgun (WGS) entry which is preliminary data.</text>
</comment>
<evidence type="ECO:0000313" key="1">
    <source>
        <dbReference type="EMBL" id="GAI86606.1"/>
    </source>
</evidence>
<name>X1T5F1_9ZZZZ</name>
<reference evidence="1" key="1">
    <citation type="journal article" date="2014" name="Front. Microbiol.">
        <title>High frequency of phylogenetically diverse reductive dehalogenase-homologous genes in deep subseafloor sedimentary metagenomes.</title>
        <authorList>
            <person name="Kawai M."/>
            <person name="Futagami T."/>
            <person name="Toyoda A."/>
            <person name="Takaki Y."/>
            <person name="Nishi S."/>
            <person name="Hori S."/>
            <person name="Arai W."/>
            <person name="Tsubouchi T."/>
            <person name="Morono Y."/>
            <person name="Uchiyama I."/>
            <person name="Ito T."/>
            <person name="Fujiyama A."/>
            <person name="Inagaki F."/>
            <person name="Takami H."/>
        </authorList>
    </citation>
    <scope>NUCLEOTIDE SEQUENCE</scope>
    <source>
        <strain evidence="1">Expedition CK06-06</strain>
    </source>
</reference>
<dbReference type="EMBL" id="BARW01007313">
    <property type="protein sequence ID" value="GAI86606.1"/>
    <property type="molecule type" value="Genomic_DNA"/>
</dbReference>
<dbReference type="AlphaFoldDB" id="X1T5F1"/>
<organism evidence="1">
    <name type="scientific">marine sediment metagenome</name>
    <dbReference type="NCBI Taxonomy" id="412755"/>
    <lineage>
        <taxon>unclassified sequences</taxon>
        <taxon>metagenomes</taxon>
        <taxon>ecological metagenomes</taxon>
    </lineage>
</organism>
<gene>
    <name evidence="1" type="ORF">S12H4_15252</name>
</gene>
<protein>
    <submittedName>
        <fullName evidence="1">Uncharacterized protein</fullName>
    </submittedName>
</protein>
<proteinExistence type="predicted"/>
<accession>X1T5F1</accession>